<protein>
    <recommendedName>
        <fullName evidence="6">Myb-like domain-containing protein</fullName>
    </recommendedName>
</protein>
<evidence type="ECO:0008006" key="6">
    <source>
        <dbReference type="Google" id="ProtNLM"/>
    </source>
</evidence>
<dbReference type="Pfam" id="PF00249">
    <property type="entry name" value="Myb_DNA-binding"/>
    <property type="match status" value="1"/>
</dbReference>
<dbReference type="InterPro" id="IPR017884">
    <property type="entry name" value="SANT_dom"/>
</dbReference>
<reference evidence="4 5" key="1">
    <citation type="submission" date="2024-04" db="EMBL/GenBank/DDBJ databases">
        <title>Tritrichomonas musculus Genome.</title>
        <authorList>
            <person name="Alves-Ferreira E."/>
            <person name="Grigg M."/>
            <person name="Lorenzi H."/>
            <person name="Galac M."/>
        </authorList>
    </citation>
    <scope>NUCLEOTIDE SEQUENCE [LARGE SCALE GENOMIC DNA]</scope>
    <source>
        <strain evidence="4 5">EAF2021</strain>
    </source>
</reference>
<gene>
    <name evidence="4" type="ORF">M9Y10_032514</name>
</gene>
<dbReference type="PROSITE" id="PS51293">
    <property type="entry name" value="SANT"/>
    <property type="match status" value="1"/>
</dbReference>
<proteinExistence type="predicted"/>
<comment type="caution">
    <text evidence="4">The sequence shown here is derived from an EMBL/GenBank/DDBJ whole genome shotgun (WGS) entry which is preliminary data.</text>
</comment>
<dbReference type="InterPro" id="IPR009057">
    <property type="entry name" value="Homeodomain-like_sf"/>
</dbReference>
<accession>A0ABR2GYM1</accession>
<feature type="compositionally biased region" description="Low complexity" evidence="1">
    <location>
        <begin position="131"/>
        <end position="145"/>
    </location>
</feature>
<evidence type="ECO:0000259" key="3">
    <source>
        <dbReference type="PROSITE" id="PS51293"/>
    </source>
</evidence>
<name>A0ABR2GYM1_9EUKA</name>
<dbReference type="EMBL" id="JAPFFF010000053">
    <property type="protein sequence ID" value="KAK8839048.1"/>
    <property type="molecule type" value="Genomic_DNA"/>
</dbReference>
<dbReference type="Proteomes" id="UP001470230">
    <property type="component" value="Unassembled WGS sequence"/>
</dbReference>
<evidence type="ECO:0000256" key="1">
    <source>
        <dbReference type="SAM" id="MobiDB-lite"/>
    </source>
</evidence>
<feature type="region of interest" description="Disordered" evidence="1">
    <location>
        <begin position="122"/>
        <end position="168"/>
    </location>
</feature>
<feature type="domain" description="Myb-like" evidence="2">
    <location>
        <begin position="161"/>
        <end position="213"/>
    </location>
</feature>
<sequence>MDINQILLMDFLELDDKPVEIHLKYEDIIPYLPPDPPETNDNRCVQEYVQNIREKTHRRYVSRVNVLYDILQTVWPSGTPIDYYIAYEFFATLNEKDFIIKLLDPESIKTVTKIVSLRKQGKSSPQFTHQSSTNAVDNANDANQSDSDEDFNSEKSHQNFKKKKKKSHWSENETSKFIKLFTKNNHLKSWKAVSKNFKNKSQEDCYLFYEKLLKNGDITSKYAPKKEPKNKFEFENELDISPYNNIKAIFLEFNDQRSIVGPQSDANKEKARSSPFYGHDDLITNEKMFLPTISEYGTVLDYDTWLKIIQDTQKDPYGMLPIQNKRQITILTKENFPKFEKTVRVVGEKK</sequence>
<feature type="domain" description="SANT" evidence="3">
    <location>
        <begin position="164"/>
        <end position="217"/>
    </location>
</feature>
<dbReference type="SUPFAM" id="SSF46689">
    <property type="entry name" value="Homeodomain-like"/>
    <property type="match status" value="1"/>
</dbReference>
<feature type="compositionally biased region" description="Basic residues" evidence="1">
    <location>
        <begin position="158"/>
        <end position="167"/>
    </location>
</feature>
<keyword evidence="5" id="KW-1185">Reference proteome</keyword>
<evidence type="ECO:0000259" key="2">
    <source>
        <dbReference type="PROSITE" id="PS50090"/>
    </source>
</evidence>
<dbReference type="SMART" id="SM00717">
    <property type="entry name" value="SANT"/>
    <property type="match status" value="1"/>
</dbReference>
<evidence type="ECO:0000313" key="5">
    <source>
        <dbReference type="Proteomes" id="UP001470230"/>
    </source>
</evidence>
<dbReference type="CDD" id="cd00167">
    <property type="entry name" value="SANT"/>
    <property type="match status" value="1"/>
</dbReference>
<evidence type="ECO:0000313" key="4">
    <source>
        <dbReference type="EMBL" id="KAK8839048.1"/>
    </source>
</evidence>
<dbReference type="Gene3D" id="1.10.10.60">
    <property type="entry name" value="Homeodomain-like"/>
    <property type="match status" value="1"/>
</dbReference>
<organism evidence="4 5">
    <name type="scientific">Tritrichomonas musculus</name>
    <dbReference type="NCBI Taxonomy" id="1915356"/>
    <lineage>
        <taxon>Eukaryota</taxon>
        <taxon>Metamonada</taxon>
        <taxon>Parabasalia</taxon>
        <taxon>Tritrichomonadida</taxon>
        <taxon>Tritrichomonadidae</taxon>
        <taxon>Tritrichomonas</taxon>
    </lineage>
</organism>
<dbReference type="InterPro" id="IPR001005">
    <property type="entry name" value="SANT/Myb"/>
</dbReference>
<dbReference type="PROSITE" id="PS50090">
    <property type="entry name" value="MYB_LIKE"/>
    <property type="match status" value="1"/>
</dbReference>